<protein>
    <submittedName>
        <fullName evidence="1">Uncharacterized protein</fullName>
    </submittedName>
</protein>
<reference evidence="1" key="2">
    <citation type="submission" date="2020-08" db="EMBL/GenBank/DDBJ databases">
        <title>Plant Genome Project.</title>
        <authorList>
            <person name="Zhang R.-G."/>
        </authorList>
    </citation>
    <scope>NUCLEOTIDE SEQUENCE</scope>
    <source>
        <strain evidence="1">Huo1</strain>
        <tissue evidence="1">Leaf</tissue>
    </source>
</reference>
<name>A0A8X8WA64_SALSN</name>
<sequence>MKPFKPPFSPSDRREPFAGLTELSLRWFPMTGLVLKAPKLRALEIIESHQIQEISAPLLTSFRYEGYLPLECSRMNVPMLEQVYLDIHGLAYNPEWLHLNCVRLLHQLGNATSVSLTLKTLKLLEPPQSDFLERFISQPSNVSR</sequence>
<dbReference type="EMBL" id="PNBA02000019">
    <property type="protein sequence ID" value="KAG6390376.1"/>
    <property type="molecule type" value="Genomic_DNA"/>
</dbReference>
<evidence type="ECO:0000313" key="2">
    <source>
        <dbReference type="Proteomes" id="UP000298416"/>
    </source>
</evidence>
<proteinExistence type="predicted"/>
<evidence type="ECO:0000313" key="1">
    <source>
        <dbReference type="EMBL" id="KAG6390376.1"/>
    </source>
</evidence>
<dbReference type="Proteomes" id="UP000298416">
    <property type="component" value="Unassembled WGS sequence"/>
</dbReference>
<organism evidence="1">
    <name type="scientific">Salvia splendens</name>
    <name type="common">Scarlet sage</name>
    <dbReference type="NCBI Taxonomy" id="180675"/>
    <lineage>
        <taxon>Eukaryota</taxon>
        <taxon>Viridiplantae</taxon>
        <taxon>Streptophyta</taxon>
        <taxon>Embryophyta</taxon>
        <taxon>Tracheophyta</taxon>
        <taxon>Spermatophyta</taxon>
        <taxon>Magnoliopsida</taxon>
        <taxon>eudicotyledons</taxon>
        <taxon>Gunneridae</taxon>
        <taxon>Pentapetalae</taxon>
        <taxon>asterids</taxon>
        <taxon>lamiids</taxon>
        <taxon>Lamiales</taxon>
        <taxon>Lamiaceae</taxon>
        <taxon>Nepetoideae</taxon>
        <taxon>Mentheae</taxon>
        <taxon>Salviinae</taxon>
        <taxon>Salvia</taxon>
        <taxon>Salvia subgen. Calosphace</taxon>
        <taxon>core Calosphace</taxon>
    </lineage>
</organism>
<accession>A0A8X8WA64</accession>
<gene>
    <name evidence="1" type="ORF">SASPL_148110</name>
</gene>
<dbReference type="AlphaFoldDB" id="A0A8X8WA64"/>
<comment type="caution">
    <text evidence="1">The sequence shown here is derived from an EMBL/GenBank/DDBJ whole genome shotgun (WGS) entry which is preliminary data.</text>
</comment>
<keyword evidence="2" id="KW-1185">Reference proteome</keyword>
<reference evidence="1" key="1">
    <citation type="submission" date="2018-01" db="EMBL/GenBank/DDBJ databases">
        <authorList>
            <person name="Mao J.F."/>
        </authorList>
    </citation>
    <scope>NUCLEOTIDE SEQUENCE</scope>
    <source>
        <strain evidence="1">Huo1</strain>
        <tissue evidence="1">Leaf</tissue>
    </source>
</reference>